<sequence>MFGGTAIFPHIFDPQKSPFGATSRPPLVR</sequence>
<accession>A0A7W9L5Q7</accession>
<comment type="caution">
    <text evidence="2">The sequence shown here is derived from an EMBL/GenBank/DDBJ whole genome shotgun (WGS) entry which is preliminary data.</text>
</comment>
<protein>
    <submittedName>
        <fullName evidence="2">Uncharacterized protein</fullName>
    </submittedName>
</protein>
<feature type="region of interest" description="Disordered" evidence="1">
    <location>
        <begin position="1"/>
        <end position="29"/>
    </location>
</feature>
<evidence type="ECO:0000313" key="2">
    <source>
        <dbReference type="EMBL" id="MBB5771614.1"/>
    </source>
</evidence>
<organism evidence="2 3">
    <name type="scientific">Brevundimonas vesicularis</name>
    <name type="common">Pseudomonas vesicularis</name>
    <dbReference type="NCBI Taxonomy" id="41276"/>
    <lineage>
        <taxon>Bacteria</taxon>
        <taxon>Pseudomonadati</taxon>
        <taxon>Pseudomonadota</taxon>
        <taxon>Alphaproteobacteria</taxon>
        <taxon>Caulobacterales</taxon>
        <taxon>Caulobacteraceae</taxon>
        <taxon>Brevundimonas</taxon>
    </lineage>
</organism>
<proteinExistence type="predicted"/>
<evidence type="ECO:0000313" key="3">
    <source>
        <dbReference type="Proteomes" id="UP000556201"/>
    </source>
</evidence>
<dbReference type="EMBL" id="JACHLJ010000001">
    <property type="protein sequence ID" value="MBB5771614.1"/>
    <property type="molecule type" value="Genomic_DNA"/>
</dbReference>
<dbReference type="AlphaFoldDB" id="A0A7W9L5Q7"/>
<gene>
    <name evidence="2" type="ORF">HNP47_001583</name>
</gene>
<reference evidence="2 3" key="1">
    <citation type="submission" date="2020-08" db="EMBL/GenBank/DDBJ databases">
        <title>Functional genomics of gut bacteria from endangered species of beetles.</title>
        <authorList>
            <person name="Carlos-Shanley C."/>
        </authorList>
    </citation>
    <scope>NUCLEOTIDE SEQUENCE [LARGE SCALE GENOMIC DNA]</scope>
    <source>
        <strain evidence="2 3">S00192</strain>
    </source>
</reference>
<name>A0A7W9L5Q7_BREVE</name>
<evidence type="ECO:0000256" key="1">
    <source>
        <dbReference type="SAM" id="MobiDB-lite"/>
    </source>
</evidence>
<dbReference type="Proteomes" id="UP000556201">
    <property type="component" value="Unassembled WGS sequence"/>
</dbReference>